<evidence type="ECO:0000313" key="4">
    <source>
        <dbReference type="EMBL" id="MBC8547623.1"/>
    </source>
</evidence>
<dbReference type="PROSITE" id="PS51855">
    <property type="entry name" value="MGS"/>
    <property type="match status" value="1"/>
</dbReference>
<dbReference type="GO" id="GO:0019242">
    <property type="term" value="P:methylglyoxal biosynthetic process"/>
    <property type="evidence" value="ECO:0007669"/>
    <property type="project" value="UniProtKB-UniRule"/>
</dbReference>
<comment type="similarity">
    <text evidence="1">Belongs to the methylglyoxal synthase family.</text>
</comment>
<dbReference type="HAMAP" id="MF_00549">
    <property type="entry name" value="Methylglyoxal_synth"/>
    <property type="match status" value="1"/>
</dbReference>
<evidence type="ECO:0000256" key="1">
    <source>
        <dbReference type="HAMAP-Rule" id="MF_00549"/>
    </source>
</evidence>
<dbReference type="RefSeq" id="WP_249283665.1">
    <property type="nucleotide sequence ID" value="NZ_JACRST010000028.1"/>
</dbReference>
<dbReference type="SMART" id="SM00851">
    <property type="entry name" value="MGS"/>
    <property type="match status" value="1"/>
</dbReference>
<dbReference type="GO" id="GO:0005829">
    <property type="term" value="C:cytosol"/>
    <property type="evidence" value="ECO:0007669"/>
    <property type="project" value="TreeGrafter"/>
</dbReference>
<sequence>MNIAVTAHDAKKELMVQFCIAYCGVLSRHNLCGTGTTAKMVSEATGLQIVRFLSGGQGGDQQVAARIACNEIDLLLFFRDPLTVKPNDIDEAQLLRLCDVHNIPVATNIATAEALIHALERGDLDWRNIVNPKTMGMLR</sequence>
<reference evidence="4" key="1">
    <citation type="submission" date="2020-08" db="EMBL/GenBank/DDBJ databases">
        <title>Genome public.</title>
        <authorList>
            <person name="Liu C."/>
            <person name="Sun Q."/>
        </authorList>
    </citation>
    <scope>NUCLEOTIDE SEQUENCE</scope>
    <source>
        <strain evidence="4">NSJ-31</strain>
    </source>
</reference>
<dbReference type="CDD" id="cd01422">
    <property type="entry name" value="MGS"/>
    <property type="match status" value="1"/>
</dbReference>
<gene>
    <name evidence="1" type="primary">mgsA</name>
    <name evidence="4" type="ORF">H8711_11875</name>
</gene>
<name>A0A926I5L0_9FIRM</name>
<dbReference type="NCBIfam" id="NF003559">
    <property type="entry name" value="PRK05234.1"/>
    <property type="match status" value="1"/>
</dbReference>
<evidence type="ECO:0000313" key="5">
    <source>
        <dbReference type="Proteomes" id="UP000653127"/>
    </source>
</evidence>
<dbReference type="GO" id="GO:0008929">
    <property type="term" value="F:methylglyoxal synthase activity"/>
    <property type="evidence" value="ECO:0007669"/>
    <property type="project" value="UniProtKB-UniRule"/>
</dbReference>
<evidence type="ECO:0000259" key="3">
    <source>
        <dbReference type="PROSITE" id="PS51855"/>
    </source>
</evidence>
<feature type="binding site" evidence="1">
    <location>
        <begin position="54"/>
        <end position="55"/>
    </location>
    <ligand>
        <name>substrate</name>
    </ligand>
</feature>
<feature type="domain" description="MGS-like" evidence="3">
    <location>
        <begin position="1"/>
        <end position="139"/>
    </location>
</feature>
<dbReference type="SUPFAM" id="SSF52335">
    <property type="entry name" value="Methylglyoxal synthase-like"/>
    <property type="match status" value="1"/>
</dbReference>
<keyword evidence="5" id="KW-1185">Reference proteome</keyword>
<dbReference type="EC" id="4.2.3.3" evidence="1"/>
<dbReference type="InterPro" id="IPR011607">
    <property type="entry name" value="MGS-like_dom"/>
</dbReference>
<comment type="caution">
    <text evidence="1">Lacks conserved residue(s) required for the propagation of feature annotation.</text>
</comment>
<keyword evidence="1 4" id="KW-0456">Lyase</keyword>
<accession>A0A926I5L0</accession>
<comment type="function">
    <text evidence="1">Catalyzes the formation of methylglyoxal from dihydroxyacetone phosphate.</text>
</comment>
<feature type="active site" description="Proton donor/acceptor" evidence="1 2">
    <location>
        <position position="60"/>
    </location>
</feature>
<dbReference type="AlphaFoldDB" id="A0A926I5L0"/>
<dbReference type="PANTHER" id="PTHR30492">
    <property type="entry name" value="METHYLGLYOXAL SYNTHASE"/>
    <property type="match status" value="1"/>
</dbReference>
<feature type="binding site" evidence="1">
    <location>
        <position position="12"/>
    </location>
    <ligand>
        <name>substrate</name>
    </ligand>
</feature>
<protein>
    <recommendedName>
        <fullName evidence="1">Methylglyoxal synthase</fullName>
        <shortName evidence="1">MGS</shortName>
        <ecNumber evidence="1">4.2.3.3</ecNumber>
    </recommendedName>
</protein>
<organism evidence="4 5">
    <name type="scientific">Ligaoa zhengdingensis</name>
    <dbReference type="NCBI Taxonomy" id="2763658"/>
    <lineage>
        <taxon>Bacteria</taxon>
        <taxon>Bacillati</taxon>
        <taxon>Bacillota</taxon>
        <taxon>Clostridia</taxon>
        <taxon>Eubacteriales</taxon>
        <taxon>Oscillospiraceae</taxon>
        <taxon>Ligaoa</taxon>
    </lineage>
</organism>
<proteinExistence type="inferred from homology"/>
<dbReference type="InterPro" id="IPR036914">
    <property type="entry name" value="MGS-like_dom_sf"/>
</dbReference>
<dbReference type="EMBL" id="JACRST010000028">
    <property type="protein sequence ID" value="MBC8547623.1"/>
    <property type="molecule type" value="Genomic_DNA"/>
</dbReference>
<dbReference type="InterPro" id="IPR004363">
    <property type="entry name" value="Methylgl_synth"/>
</dbReference>
<dbReference type="PANTHER" id="PTHR30492:SF0">
    <property type="entry name" value="METHYLGLYOXAL SYNTHASE"/>
    <property type="match status" value="1"/>
</dbReference>
<dbReference type="Pfam" id="PF02142">
    <property type="entry name" value="MGS"/>
    <property type="match status" value="1"/>
</dbReference>
<dbReference type="PIRSF" id="PIRSF006614">
    <property type="entry name" value="Methylglyox_syn"/>
    <property type="match status" value="1"/>
</dbReference>
<dbReference type="Gene3D" id="3.40.50.1380">
    <property type="entry name" value="Methylglyoxal synthase-like domain"/>
    <property type="match status" value="1"/>
</dbReference>
<feature type="binding site" evidence="1">
    <location>
        <begin position="34"/>
        <end position="37"/>
    </location>
    <ligand>
        <name>substrate</name>
    </ligand>
</feature>
<comment type="catalytic activity">
    <reaction evidence="1">
        <text>dihydroxyacetone phosphate = methylglyoxal + phosphate</text>
        <dbReference type="Rhea" id="RHEA:17937"/>
        <dbReference type="ChEBI" id="CHEBI:17158"/>
        <dbReference type="ChEBI" id="CHEBI:43474"/>
        <dbReference type="ChEBI" id="CHEBI:57642"/>
        <dbReference type="EC" id="4.2.3.3"/>
    </reaction>
</comment>
<comment type="caution">
    <text evidence="4">The sequence shown here is derived from an EMBL/GenBank/DDBJ whole genome shotgun (WGS) entry which is preliminary data.</text>
</comment>
<dbReference type="Proteomes" id="UP000653127">
    <property type="component" value="Unassembled WGS sequence"/>
</dbReference>
<evidence type="ECO:0000256" key="2">
    <source>
        <dbReference type="PIRSR" id="PIRSR006614-1"/>
    </source>
</evidence>
<feature type="binding site" evidence="1">
    <location>
        <position position="8"/>
    </location>
    <ligand>
        <name>substrate</name>
    </ligand>
</feature>